<evidence type="ECO:0000259" key="8">
    <source>
        <dbReference type="Pfam" id="PF10334"/>
    </source>
</evidence>
<dbReference type="Proteomes" id="UP000294933">
    <property type="component" value="Unassembled WGS sequence"/>
</dbReference>
<keyword evidence="3 7" id="KW-1133">Transmembrane helix</keyword>
<feature type="domain" description="DUF2421" evidence="8">
    <location>
        <begin position="839"/>
        <end position="1059"/>
    </location>
</feature>
<dbReference type="GO" id="GO:0016020">
    <property type="term" value="C:membrane"/>
    <property type="evidence" value="ECO:0007669"/>
    <property type="project" value="UniProtKB-SubCell"/>
</dbReference>
<feature type="transmembrane region" description="Helical" evidence="7">
    <location>
        <begin position="226"/>
        <end position="250"/>
    </location>
</feature>
<feature type="transmembrane region" description="Helical" evidence="7">
    <location>
        <begin position="126"/>
        <end position="150"/>
    </location>
</feature>
<dbReference type="AlphaFoldDB" id="A0A4Y7PLP4"/>
<feature type="transmembrane region" description="Helical" evidence="7">
    <location>
        <begin position="170"/>
        <end position="190"/>
    </location>
</feature>
<feature type="region of interest" description="Disordered" evidence="6">
    <location>
        <begin position="361"/>
        <end position="411"/>
    </location>
</feature>
<dbReference type="PANTHER" id="PTHR37994:SF1">
    <property type="entry name" value="ER TRANSPORTER 6TM N-TERMINAL DOMAIN-CONTAINING PROTEIN"/>
    <property type="match status" value="1"/>
</dbReference>
<feature type="domain" description="Putative ER transporter 6TM N-terminal" evidence="9">
    <location>
        <begin position="59"/>
        <end position="534"/>
    </location>
</feature>
<keyword evidence="5" id="KW-0175">Coiled coil</keyword>
<keyword evidence="2 7" id="KW-0812">Transmembrane</keyword>
<accession>A0A4Y7PLP4</accession>
<feature type="transmembrane region" description="Helical" evidence="7">
    <location>
        <begin position="755"/>
        <end position="774"/>
    </location>
</feature>
<evidence type="ECO:0000256" key="4">
    <source>
        <dbReference type="ARBA" id="ARBA00023136"/>
    </source>
</evidence>
<dbReference type="InterPro" id="IPR018820">
    <property type="entry name" value="BRE4-related_DUF2421"/>
</dbReference>
<dbReference type="InterPro" id="IPR049453">
    <property type="entry name" value="Memb_transporter_dom"/>
</dbReference>
<dbReference type="Pfam" id="PF13515">
    <property type="entry name" value="FUSC_2"/>
    <property type="match status" value="1"/>
</dbReference>
<feature type="transmembrane region" description="Helical" evidence="7">
    <location>
        <begin position="199"/>
        <end position="220"/>
    </location>
</feature>
<keyword evidence="4 7" id="KW-0472">Membrane</keyword>
<evidence type="ECO:0000256" key="1">
    <source>
        <dbReference type="ARBA" id="ARBA00004141"/>
    </source>
</evidence>
<feature type="coiled-coil region" evidence="5">
    <location>
        <begin position="505"/>
        <end position="532"/>
    </location>
</feature>
<evidence type="ECO:0000256" key="2">
    <source>
        <dbReference type="ARBA" id="ARBA00022692"/>
    </source>
</evidence>
<keyword evidence="12" id="KW-1185">Reference proteome</keyword>
<sequence>MEGRRTFKRTVGQTDSYNASYKHRDLGERLADRITAIPIAQNTPITSACGSLKTALQTHRKWICENATTPRLKPVIRCAVAGWISILFLLVSQLEEFMGQAGFLIMIAAFISPPSDSIAATVERELIILAFVSIAFGWNCLAMKVGSIARKAIVSLASTSDIYAGRYIEAVPSIICAVFLCVGSSSLLYFKARKGPGPYLFAAFLGCTCLDISLTVAPLFPYPYYSIALATFVPIAFHSAITIACSILIFPETVNTQFKTRLRSVLIPLVDAFEQQPELLSRSRVAPDFDVQPFTRLLAKSEAALVPLAASVRLINRDVSWGRFGADDLTKLHQTARRLTVRANGMAFFFKIMDPFSENFPSTPGASRAGSPAATPYQSRPPSPSPLHEGTPSSPKYPSSVSSRRRRHQRQHSFPYGRQNFLFHIALNHTQENAVGVFESQKYLNLESRFNHPENDYFADSAMNLLGTCSTDLLKSSADALRHVISWLEKADSNGLIGFQNRTPRESWEEAIQQNENAKMSLERTLRDFREKKRHLVLDLYRPAFESQQSTDAPPHRYLFQCFVYQYHIMQFAGQLCKMIEEIDRIEKIRRHPRLWFPTVSIRKTIFSMKWDRSEDPNEDGDEDPDMIPGIDLDVSEELGAARRRDPDALPPRHRLQAIGILMHYFIVGLGRGNTVFAIKAGVLTALLSLPSFLPNTARFAYVNRFVWAIFMGQLTLSRFRGDTAYELTSRLLATFLGGVVGMVMWYASTGAGQGNAFGLAAVSAVCFPFFFFIRLYAPGPPMSKIIFLFTTQLVVGFSWQDRHIPSLASPGAGYQVAWRRFVLVSAGVTAAFLFSFLPPSTTLRRYIRMTYATTVAEIGQLYCDILSHANAPTYPEVRDIANNLTAIRTKLNRSKILRKHVVYELSLQGRWPTERYDMILKVQLEIAYLLSHLKSVVEHLEPAWAKAFLRRTRFLESDFQGVVLAVISLVSTALRTGTPLPQITPCPLLDRFTSDKNGFNAFRHNAEGDYGLPRSLTIETLENEQYLCFSVGVATAFGIVTRLDKLMVATKELVGEQYHIHGVGRSRPGLPRVPTKG</sequence>
<dbReference type="Pfam" id="PF10334">
    <property type="entry name" value="BRE4"/>
    <property type="match status" value="1"/>
</dbReference>
<proteinExistence type="predicted"/>
<dbReference type="Pfam" id="PF10337">
    <property type="entry name" value="ArAE_2_N"/>
    <property type="match status" value="1"/>
</dbReference>
<comment type="subcellular location">
    <subcellularLocation>
        <location evidence="1">Membrane</location>
        <topology evidence="1">Multi-pass membrane protein</topology>
    </subcellularLocation>
</comment>
<evidence type="ECO:0000259" key="9">
    <source>
        <dbReference type="Pfam" id="PF10337"/>
    </source>
</evidence>
<dbReference type="OrthoDB" id="2274698at2759"/>
<evidence type="ECO:0008006" key="13">
    <source>
        <dbReference type="Google" id="ProtNLM"/>
    </source>
</evidence>
<gene>
    <name evidence="11" type="ORF">BD410DRAFT_731828</name>
</gene>
<reference evidence="11 12" key="1">
    <citation type="submission" date="2018-06" db="EMBL/GenBank/DDBJ databases">
        <title>A transcriptomic atlas of mushroom development highlights an independent origin of complex multicellularity.</title>
        <authorList>
            <consortium name="DOE Joint Genome Institute"/>
            <person name="Krizsan K."/>
            <person name="Almasi E."/>
            <person name="Merenyi Z."/>
            <person name="Sahu N."/>
            <person name="Viragh M."/>
            <person name="Koszo T."/>
            <person name="Mondo S."/>
            <person name="Kiss B."/>
            <person name="Balint B."/>
            <person name="Kues U."/>
            <person name="Barry K."/>
            <person name="Hegedus J.C."/>
            <person name="Henrissat B."/>
            <person name="Johnson J."/>
            <person name="Lipzen A."/>
            <person name="Ohm R."/>
            <person name="Nagy I."/>
            <person name="Pangilinan J."/>
            <person name="Yan J."/>
            <person name="Xiong Y."/>
            <person name="Grigoriev I.V."/>
            <person name="Hibbett D.S."/>
            <person name="Nagy L.G."/>
        </authorList>
    </citation>
    <scope>NUCLEOTIDE SEQUENCE [LARGE SCALE GENOMIC DNA]</scope>
    <source>
        <strain evidence="11 12">SZMC22713</strain>
    </source>
</reference>
<dbReference type="VEuPathDB" id="FungiDB:BD410DRAFT_731828"/>
<evidence type="ECO:0000256" key="3">
    <source>
        <dbReference type="ARBA" id="ARBA00022989"/>
    </source>
</evidence>
<dbReference type="EMBL" id="ML170253">
    <property type="protein sequence ID" value="TDL16038.1"/>
    <property type="molecule type" value="Genomic_DNA"/>
</dbReference>
<feature type="transmembrane region" description="Helical" evidence="7">
    <location>
        <begin position="75"/>
        <end position="91"/>
    </location>
</feature>
<dbReference type="InterPro" id="IPR018823">
    <property type="entry name" value="ArAE_2_N"/>
</dbReference>
<feature type="transmembrane region" description="Helical" evidence="7">
    <location>
        <begin position="821"/>
        <end position="840"/>
    </location>
</feature>
<protein>
    <recommendedName>
        <fullName evidence="13">ER transporter 6TM N-terminal domain-containing protein</fullName>
    </recommendedName>
</protein>
<evidence type="ECO:0000256" key="7">
    <source>
        <dbReference type="SAM" id="Phobius"/>
    </source>
</evidence>
<organism evidence="11 12">
    <name type="scientific">Rickenella mellea</name>
    <dbReference type="NCBI Taxonomy" id="50990"/>
    <lineage>
        <taxon>Eukaryota</taxon>
        <taxon>Fungi</taxon>
        <taxon>Dikarya</taxon>
        <taxon>Basidiomycota</taxon>
        <taxon>Agaricomycotina</taxon>
        <taxon>Agaricomycetes</taxon>
        <taxon>Hymenochaetales</taxon>
        <taxon>Rickenellaceae</taxon>
        <taxon>Rickenella</taxon>
    </lineage>
</organism>
<evidence type="ECO:0000256" key="6">
    <source>
        <dbReference type="SAM" id="MobiDB-lite"/>
    </source>
</evidence>
<feature type="transmembrane region" description="Helical" evidence="7">
    <location>
        <begin position="732"/>
        <end position="749"/>
    </location>
</feature>
<dbReference type="STRING" id="50990.A0A4Y7PLP4"/>
<evidence type="ECO:0000256" key="5">
    <source>
        <dbReference type="SAM" id="Coils"/>
    </source>
</evidence>
<feature type="domain" description="Integral membrane bound transporter" evidence="10">
    <location>
        <begin position="703"/>
        <end position="835"/>
    </location>
</feature>
<name>A0A4Y7PLP4_9AGAM</name>
<evidence type="ECO:0000259" key="10">
    <source>
        <dbReference type="Pfam" id="PF13515"/>
    </source>
</evidence>
<evidence type="ECO:0000313" key="11">
    <source>
        <dbReference type="EMBL" id="TDL16038.1"/>
    </source>
</evidence>
<evidence type="ECO:0000313" key="12">
    <source>
        <dbReference type="Proteomes" id="UP000294933"/>
    </source>
</evidence>
<feature type="transmembrane region" description="Helical" evidence="7">
    <location>
        <begin position="97"/>
        <end position="114"/>
    </location>
</feature>
<dbReference type="PANTHER" id="PTHR37994">
    <property type="entry name" value="ARAE_2_N DOMAIN-CONTAINING PROTEIN-RELATED"/>
    <property type="match status" value="1"/>
</dbReference>